<dbReference type="KEGG" id="vg:29065040"/>
<dbReference type="EMBL" id="KX557286">
    <property type="protein sequence ID" value="AOE44977.1"/>
    <property type="molecule type" value="Genomic_DNA"/>
</dbReference>
<keyword evidence="2" id="KW-1185">Reference proteome</keyword>
<protein>
    <submittedName>
        <fullName evidence="1">Uncharacterized protein</fullName>
    </submittedName>
</protein>
<gene>
    <name evidence="1" type="primary">68</name>
    <name evidence="1" type="ORF">SEA_TWISTER6_68</name>
</gene>
<dbReference type="Proteomes" id="UP000201729">
    <property type="component" value="Segment"/>
</dbReference>
<dbReference type="RefSeq" id="YP_009284839.1">
    <property type="nucleotide sequence ID" value="NC_031052.1"/>
</dbReference>
<dbReference type="OrthoDB" id="24168at10239"/>
<name>A0A1B3B1T1_9CAUD</name>
<reference evidence="1 2" key="1">
    <citation type="submission" date="2016-07" db="EMBL/GenBank/DDBJ databases">
        <authorList>
            <person name="Montgomery M.T."/>
            <person name="Pope W.H."/>
            <person name="Russell D.A."/>
            <person name="Garlena R.A."/>
            <person name="Jacobs-Sera D."/>
            <person name="Hendrix R.W."/>
            <person name="Hatfull G.F."/>
        </authorList>
    </citation>
    <scope>NUCLEOTIDE SEQUENCE [LARGE SCALE GENOMIC DNA]</scope>
</reference>
<evidence type="ECO:0000313" key="2">
    <source>
        <dbReference type="Proteomes" id="UP000201729"/>
    </source>
</evidence>
<evidence type="ECO:0000313" key="1">
    <source>
        <dbReference type="EMBL" id="AOE44977.1"/>
    </source>
</evidence>
<organism evidence="1 2">
    <name type="scientific">Gordonia phage Twister6</name>
    <dbReference type="NCBI Taxonomy" id="1887655"/>
    <lineage>
        <taxon>Viruses</taxon>
        <taxon>Duplodnaviria</taxon>
        <taxon>Heunggongvirae</taxon>
        <taxon>Uroviricota</taxon>
        <taxon>Caudoviricetes</taxon>
        <taxon>Stackebrandtviridae</taxon>
        <taxon>Frickvirinae</taxon>
        <taxon>Wizardvirus</taxon>
        <taxon>Wizardvirus twister6</taxon>
    </lineage>
</organism>
<sequence length="60" mass="6614">MTRGMFTLTDRDGVLEPEDLGTLHQALCRAAEPLWTDRPWLIVDPAGRPAATPARKETPA</sequence>
<dbReference type="GeneID" id="29065040"/>
<accession>A0A1B3B1T1</accession>
<proteinExistence type="predicted"/>